<organism evidence="1 2">
    <name type="scientific">Flagellimonas lutaonensis</name>
    <dbReference type="NCBI Taxonomy" id="516051"/>
    <lineage>
        <taxon>Bacteria</taxon>
        <taxon>Pseudomonadati</taxon>
        <taxon>Bacteroidota</taxon>
        <taxon>Flavobacteriia</taxon>
        <taxon>Flavobacteriales</taxon>
        <taxon>Flavobacteriaceae</taxon>
        <taxon>Flagellimonas</taxon>
    </lineage>
</organism>
<sequence>MMLLGLLALLAVAAFIFSKTQQKTEPQPQMASMNFIKCTVAKFMLTDVDTTQSC</sequence>
<keyword evidence="2" id="KW-1185">Reference proteome</keyword>
<dbReference type="KEGG" id="mlt:VC82_820"/>
<proteinExistence type="predicted"/>
<evidence type="ECO:0000313" key="1">
    <source>
        <dbReference type="EMBL" id="AKA34480.1"/>
    </source>
</evidence>
<dbReference type="STRING" id="516051.VC82_820"/>
<name>A0A0D5YQ90_9FLAO</name>
<reference evidence="1 2" key="1">
    <citation type="submission" date="2015-03" db="EMBL/GenBank/DDBJ databases">
        <title>Complete genome sequence of Muricauda lutaonensis CC-HSB-11T, isolated from a coastal hot spring.</title>
        <authorList>
            <person name="Kim K.M."/>
        </authorList>
    </citation>
    <scope>NUCLEOTIDE SEQUENCE [LARGE SCALE GENOMIC DNA]</scope>
    <source>
        <strain evidence="1 2">CC-HSB-11</strain>
    </source>
</reference>
<dbReference type="HOGENOM" id="CLU_3045513_0_0_10"/>
<protein>
    <submittedName>
        <fullName evidence="1">Uncharacterized protein</fullName>
    </submittedName>
</protein>
<accession>A0A0D5YQ90</accession>
<gene>
    <name evidence="1" type="ORF">VC82_820</name>
</gene>
<dbReference type="Proteomes" id="UP000032726">
    <property type="component" value="Chromosome"/>
</dbReference>
<dbReference type="AlphaFoldDB" id="A0A0D5YQ90"/>
<dbReference type="EMBL" id="CP011071">
    <property type="protein sequence ID" value="AKA34480.1"/>
    <property type="molecule type" value="Genomic_DNA"/>
</dbReference>
<evidence type="ECO:0000313" key="2">
    <source>
        <dbReference type="Proteomes" id="UP000032726"/>
    </source>
</evidence>